<dbReference type="AlphaFoldDB" id="A0A921QJU1"/>
<organism evidence="1 2">
    <name type="scientific">Sorghum bicolor</name>
    <name type="common">Sorghum</name>
    <name type="synonym">Sorghum vulgare</name>
    <dbReference type="NCBI Taxonomy" id="4558"/>
    <lineage>
        <taxon>Eukaryota</taxon>
        <taxon>Viridiplantae</taxon>
        <taxon>Streptophyta</taxon>
        <taxon>Embryophyta</taxon>
        <taxon>Tracheophyta</taxon>
        <taxon>Spermatophyta</taxon>
        <taxon>Magnoliopsida</taxon>
        <taxon>Liliopsida</taxon>
        <taxon>Poales</taxon>
        <taxon>Poaceae</taxon>
        <taxon>PACMAD clade</taxon>
        <taxon>Panicoideae</taxon>
        <taxon>Andropogonodae</taxon>
        <taxon>Andropogoneae</taxon>
        <taxon>Sorghinae</taxon>
        <taxon>Sorghum</taxon>
    </lineage>
</organism>
<reference evidence="1" key="2">
    <citation type="submission" date="2020-10" db="EMBL/GenBank/DDBJ databases">
        <authorList>
            <person name="Cooper E.A."/>
            <person name="Brenton Z.W."/>
            <person name="Flinn B.S."/>
            <person name="Jenkins J."/>
            <person name="Shu S."/>
            <person name="Flowers D."/>
            <person name="Luo F."/>
            <person name="Wang Y."/>
            <person name="Xia P."/>
            <person name="Barry K."/>
            <person name="Daum C."/>
            <person name="Lipzen A."/>
            <person name="Yoshinaga Y."/>
            <person name="Schmutz J."/>
            <person name="Saski C."/>
            <person name="Vermerris W."/>
            <person name="Kresovich S."/>
        </authorList>
    </citation>
    <scope>NUCLEOTIDE SEQUENCE</scope>
</reference>
<comment type="caution">
    <text evidence="1">The sequence shown here is derived from an EMBL/GenBank/DDBJ whole genome shotgun (WGS) entry which is preliminary data.</text>
</comment>
<protein>
    <submittedName>
        <fullName evidence="1">Uncharacterized protein</fullName>
    </submittedName>
</protein>
<proteinExistence type="predicted"/>
<sequence>MPRPLSPRSTCHGADRCLLQICHPRVWPVLASGSSRHVAPLATVCPRSSAGAASPAHGVSGAASTGEQAFFSKVCCSTSSPLLPSRVGPSPLCPSPRCATPPVCLGSGRVGRWLGHGHGRAAC</sequence>
<name>A0A921QJU1_SORBI</name>
<dbReference type="EMBL" id="CM027686">
    <property type="protein sequence ID" value="KAG0523294.1"/>
    <property type="molecule type" value="Genomic_DNA"/>
</dbReference>
<gene>
    <name evidence="1" type="ORF">BDA96_07G111200</name>
</gene>
<evidence type="ECO:0000313" key="1">
    <source>
        <dbReference type="EMBL" id="KAG0523294.1"/>
    </source>
</evidence>
<accession>A0A921QJU1</accession>
<evidence type="ECO:0000313" key="2">
    <source>
        <dbReference type="Proteomes" id="UP000807115"/>
    </source>
</evidence>
<dbReference type="Proteomes" id="UP000807115">
    <property type="component" value="Chromosome 7"/>
</dbReference>
<reference evidence="1" key="1">
    <citation type="journal article" date="2019" name="BMC Genomics">
        <title>A new reference genome for Sorghum bicolor reveals high levels of sequence similarity between sweet and grain genotypes: implications for the genetics of sugar metabolism.</title>
        <authorList>
            <person name="Cooper E.A."/>
            <person name="Brenton Z.W."/>
            <person name="Flinn B.S."/>
            <person name="Jenkins J."/>
            <person name="Shu S."/>
            <person name="Flowers D."/>
            <person name="Luo F."/>
            <person name="Wang Y."/>
            <person name="Xia P."/>
            <person name="Barry K."/>
            <person name="Daum C."/>
            <person name="Lipzen A."/>
            <person name="Yoshinaga Y."/>
            <person name="Schmutz J."/>
            <person name="Saski C."/>
            <person name="Vermerris W."/>
            <person name="Kresovich S."/>
        </authorList>
    </citation>
    <scope>NUCLEOTIDE SEQUENCE</scope>
</reference>